<dbReference type="RefSeq" id="XP_018849295.2">
    <property type="nucleotide sequence ID" value="XM_018993750.2"/>
</dbReference>
<keyword evidence="2" id="KW-1185">Reference proteome</keyword>
<feature type="region of interest" description="Disordered" evidence="1">
    <location>
        <begin position="1"/>
        <end position="22"/>
    </location>
</feature>
<dbReference type="GO" id="GO:0042023">
    <property type="term" value="P:DNA endoreduplication"/>
    <property type="evidence" value="ECO:0007669"/>
    <property type="project" value="InterPro"/>
</dbReference>
<dbReference type="OrthoDB" id="568248at2759"/>
<dbReference type="GO" id="GO:0003677">
    <property type="term" value="F:DNA binding"/>
    <property type="evidence" value="ECO:0007669"/>
    <property type="project" value="UniProtKB-KW"/>
</dbReference>
<dbReference type="RefSeq" id="XP_035541849.1">
    <property type="nucleotide sequence ID" value="XM_035685956.1"/>
</dbReference>
<dbReference type="Gramene" id="Jr15_08280_p1">
    <property type="protein sequence ID" value="cds.Jr15_08280_p1"/>
    <property type="gene ID" value="Jr15_08280"/>
</dbReference>
<keyword evidence="3 4" id="KW-0238">DNA-binding</keyword>
<dbReference type="InterPro" id="IPR038859">
    <property type="entry name" value="RHL1"/>
</dbReference>
<feature type="compositionally biased region" description="Polar residues" evidence="1">
    <location>
        <begin position="327"/>
        <end position="353"/>
    </location>
</feature>
<evidence type="ECO:0000256" key="1">
    <source>
        <dbReference type="SAM" id="MobiDB-lite"/>
    </source>
</evidence>
<evidence type="ECO:0000313" key="3">
    <source>
        <dbReference type="RefSeq" id="XP_018849295.2"/>
    </source>
</evidence>
<dbReference type="AlphaFoldDB" id="A0A2I4GZG7"/>
<proteinExistence type="predicted"/>
<organism evidence="2 3">
    <name type="scientific">Juglans regia</name>
    <name type="common">English walnut</name>
    <dbReference type="NCBI Taxonomy" id="51240"/>
    <lineage>
        <taxon>Eukaryota</taxon>
        <taxon>Viridiplantae</taxon>
        <taxon>Streptophyta</taxon>
        <taxon>Embryophyta</taxon>
        <taxon>Tracheophyta</taxon>
        <taxon>Spermatophyta</taxon>
        <taxon>Magnoliopsida</taxon>
        <taxon>eudicotyledons</taxon>
        <taxon>Gunneridae</taxon>
        <taxon>Pentapetalae</taxon>
        <taxon>rosids</taxon>
        <taxon>fabids</taxon>
        <taxon>Fagales</taxon>
        <taxon>Juglandaceae</taxon>
        <taxon>Juglans</taxon>
    </lineage>
</organism>
<sequence length="442" mass="48990">MARGSSSSSKKEVRESSRQLGPVVTERKRLKRLAFANNILSETPAEVHQQLSPSKAVIKHHGKDILKKSQRKNKFLFSFPGLLAPVAGGKIGELKDLGTKNPVLYLDFPQGRMKFFGTIVYPTNRYLSLQFPRGGKNVMCEDVFDNMIVFSEAWWIGRKDENPEEARLNFPKELDEGQLIEYDFKGGAGAASTNQPSLHKTEIRLVEEQSPKVEFEVDLSDGENMLKDFTEETPVRHSERTAGRTFNFAESSSGEDSVECNDDVSSSEEKKVVEVDSSTTNCTAGKTENLSNVNIDIDYKDAVERTQIPEQDEGDVVLVSKLKRQSHTATPGTESKGMSHTSDGSLVQATISTLFKKVEGKIAPRNPRKSPSPRVSGQKSRSTESKRSRNEDGPRKKAKVIRAKDAGGRAMAKKKDEIEDDDIEQFSSSSQDGHGSDDDWAA</sequence>
<evidence type="ECO:0000313" key="4">
    <source>
        <dbReference type="RefSeq" id="XP_035541849.1"/>
    </source>
</evidence>
<dbReference type="PANTHER" id="PTHR35698:SF2">
    <property type="entry name" value="DNA-BINDING PROTEIN RHL1"/>
    <property type="match status" value="1"/>
</dbReference>
<dbReference type="KEGG" id="jre:109012217"/>
<feature type="compositionally biased region" description="Basic and acidic residues" evidence="1">
    <location>
        <begin position="381"/>
        <end position="395"/>
    </location>
</feature>
<dbReference type="STRING" id="51240.A0A2I4GZG7"/>
<reference evidence="3 4" key="1">
    <citation type="submission" date="2025-04" db="UniProtKB">
        <authorList>
            <consortium name="RefSeq"/>
        </authorList>
    </citation>
    <scope>IDENTIFICATION</scope>
    <source>
        <tissue evidence="3 4">Leaves</tissue>
    </source>
</reference>
<dbReference type="GeneID" id="109012217"/>
<feature type="region of interest" description="Disordered" evidence="1">
    <location>
        <begin position="314"/>
        <end position="442"/>
    </location>
</feature>
<name>A0A2I4GZG7_JUGRE</name>
<accession>A0A2I4GZG7</accession>
<feature type="compositionally biased region" description="Basic and acidic residues" evidence="1">
    <location>
        <begin position="402"/>
        <end position="417"/>
    </location>
</feature>
<gene>
    <name evidence="3 4" type="primary">LOC109012217</name>
</gene>
<protein>
    <submittedName>
        <fullName evidence="3 4">DNA-binding protein RHL1</fullName>
    </submittedName>
</protein>
<evidence type="ECO:0000313" key="2">
    <source>
        <dbReference type="Proteomes" id="UP000235220"/>
    </source>
</evidence>
<dbReference type="PANTHER" id="PTHR35698">
    <property type="entry name" value="DNA-BINDING PROTEIN RHL1"/>
    <property type="match status" value="1"/>
</dbReference>
<dbReference type="Proteomes" id="UP000235220">
    <property type="component" value="Chromosome 15"/>
</dbReference>